<proteinExistence type="predicted"/>
<dbReference type="Proteomes" id="UP000318313">
    <property type="component" value="Chromosome"/>
</dbReference>
<protein>
    <submittedName>
        <fullName evidence="2">Putative acetyltransferase</fullName>
    </submittedName>
</protein>
<evidence type="ECO:0000259" key="1">
    <source>
        <dbReference type="PROSITE" id="PS51186"/>
    </source>
</evidence>
<gene>
    <name evidence="2" type="ORF">Enr17x_49750</name>
</gene>
<dbReference type="Gene3D" id="3.40.630.30">
    <property type="match status" value="1"/>
</dbReference>
<accession>A0A518IIJ0</accession>
<name>A0A518IIJ0_9PLAN</name>
<dbReference type="InterPro" id="IPR052523">
    <property type="entry name" value="Trichothecene_AcTrans"/>
</dbReference>
<evidence type="ECO:0000313" key="3">
    <source>
        <dbReference type="Proteomes" id="UP000318313"/>
    </source>
</evidence>
<dbReference type="InterPro" id="IPR016181">
    <property type="entry name" value="Acyl_CoA_acyltransferase"/>
</dbReference>
<dbReference type="PROSITE" id="PS51186">
    <property type="entry name" value="GNAT"/>
    <property type="match status" value="1"/>
</dbReference>
<dbReference type="AlphaFoldDB" id="A0A518IIJ0"/>
<dbReference type="InterPro" id="IPR000182">
    <property type="entry name" value="GNAT_dom"/>
</dbReference>
<reference evidence="2 3" key="1">
    <citation type="submission" date="2019-03" db="EMBL/GenBank/DDBJ databases">
        <title>Deep-cultivation of Planctomycetes and their phenomic and genomic characterization uncovers novel biology.</title>
        <authorList>
            <person name="Wiegand S."/>
            <person name="Jogler M."/>
            <person name="Boedeker C."/>
            <person name="Pinto D."/>
            <person name="Vollmers J."/>
            <person name="Rivas-Marin E."/>
            <person name="Kohn T."/>
            <person name="Peeters S.H."/>
            <person name="Heuer A."/>
            <person name="Rast P."/>
            <person name="Oberbeckmann S."/>
            <person name="Bunk B."/>
            <person name="Jeske O."/>
            <person name="Meyerdierks A."/>
            <person name="Storesund J.E."/>
            <person name="Kallscheuer N."/>
            <person name="Luecker S."/>
            <person name="Lage O.M."/>
            <person name="Pohl T."/>
            <person name="Merkel B.J."/>
            <person name="Hornburger P."/>
            <person name="Mueller R.-W."/>
            <person name="Bruemmer F."/>
            <person name="Labrenz M."/>
            <person name="Spormann A.M."/>
            <person name="Op den Camp H."/>
            <person name="Overmann J."/>
            <person name="Amann R."/>
            <person name="Jetten M.S.M."/>
            <person name="Mascher T."/>
            <person name="Medema M.H."/>
            <person name="Devos D.P."/>
            <person name="Kaster A.-K."/>
            <person name="Ovreas L."/>
            <person name="Rohde M."/>
            <person name="Galperin M.Y."/>
            <person name="Jogler C."/>
        </authorList>
    </citation>
    <scope>NUCLEOTIDE SEQUENCE [LARGE SCALE GENOMIC DNA]</scope>
    <source>
        <strain evidence="2 3">Enr17</strain>
    </source>
</reference>
<dbReference type="CDD" id="cd04301">
    <property type="entry name" value="NAT_SF"/>
    <property type="match status" value="1"/>
</dbReference>
<keyword evidence="3" id="KW-1185">Reference proteome</keyword>
<dbReference type="PANTHER" id="PTHR42791:SF1">
    <property type="entry name" value="N-ACETYLTRANSFERASE DOMAIN-CONTAINING PROTEIN"/>
    <property type="match status" value="1"/>
</dbReference>
<feature type="domain" description="N-acetyltransferase" evidence="1">
    <location>
        <begin position="1"/>
        <end position="128"/>
    </location>
</feature>
<dbReference type="GO" id="GO:0016747">
    <property type="term" value="F:acyltransferase activity, transferring groups other than amino-acyl groups"/>
    <property type="evidence" value="ECO:0007669"/>
    <property type="project" value="InterPro"/>
</dbReference>
<dbReference type="EMBL" id="CP037452">
    <property type="protein sequence ID" value="QDV52905.1"/>
    <property type="molecule type" value="Genomic_DNA"/>
</dbReference>
<organism evidence="2 3">
    <name type="scientific">Gimesia fumaroli</name>
    <dbReference type="NCBI Taxonomy" id="2527976"/>
    <lineage>
        <taxon>Bacteria</taxon>
        <taxon>Pseudomonadati</taxon>
        <taxon>Planctomycetota</taxon>
        <taxon>Planctomycetia</taxon>
        <taxon>Planctomycetales</taxon>
        <taxon>Planctomycetaceae</taxon>
        <taxon>Gimesia</taxon>
    </lineage>
</organism>
<dbReference type="Pfam" id="PF00583">
    <property type="entry name" value="Acetyltransf_1"/>
    <property type="match status" value="1"/>
</dbReference>
<dbReference type="PANTHER" id="PTHR42791">
    <property type="entry name" value="GNAT FAMILY ACETYLTRANSFERASE"/>
    <property type="match status" value="1"/>
</dbReference>
<sequence>MIYRPTLETLSHQTKHPWEETRLVAVINEQIVATVQFDLHEEHLHVIGLAVRPEFQRKGIAGHLLNRICDHSASTGRHKVVIETIKETGNVPLFEKLGFQIVNEVIANWCISEIHDQLHFVTMERTVVV</sequence>
<evidence type="ECO:0000313" key="2">
    <source>
        <dbReference type="EMBL" id="QDV52905.1"/>
    </source>
</evidence>
<keyword evidence="2" id="KW-0808">Transferase</keyword>
<dbReference type="KEGG" id="gfm:Enr17x_49750"/>
<dbReference type="SUPFAM" id="SSF55729">
    <property type="entry name" value="Acyl-CoA N-acyltransferases (Nat)"/>
    <property type="match status" value="1"/>
</dbReference>
<dbReference type="OrthoDB" id="281808at2"/>